<dbReference type="PANTHER" id="PTHR30627:SF1">
    <property type="entry name" value="PEPTIDOGLYCAN D,D-TRANSPEPTIDASE FTSI"/>
    <property type="match status" value="1"/>
</dbReference>
<comment type="caution">
    <text evidence="7">The sequence shown here is derived from an EMBL/GenBank/DDBJ whole genome shotgun (WGS) entry which is preliminary data.</text>
</comment>
<evidence type="ECO:0000256" key="2">
    <source>
        <dbReference type="ARBA" id="ARBA00007171"/>
    </source>
</evidence>
<dbReference type="InterPro" id="IPR005311">
    <property type="entry name" value="PBP_dimer"/>
</dbReference>
<name>A0A388T8T0_TERA1</name>
<evidence type="ECO:0000259" key="6">
    <source>
        <dbReference type="Pfam" id="PF03717"/>
    </source>
</evidence>
<feature type="transmembrane region" description="Helical" evidence="4">
    <location>
        <begin position="12"/>
        <end position="31"/>
    </location>
</feature>
<keyword evidence="4" id="KW-1133">Transmembrane helix</keyword>
<sequence length="562" mass="62714">MTQFERLRAVSLFTALLFLLVVGRLFYLQIWKHQDYQTMSREQLHKENEQPAKRGSITDRNGILLAATVAARTAYLDCSEIQDLPATAAHLAAVLNLQPNAVLEKIKNQKYTILLKRRLSEQEENKLRTLNIRGVYFTDDQRRVYLRRNLAAHVLGFVNADNQGGGGLEYSLDRYLQGIPGKLLFEKDVRGQELYISNRVVVEPRDGDNIQLTIDEFLQYIAHKYLAAALQETRADSGSVIIMDTRSGQILAMVSLPDYDPNQYFKYPAGNLRNNAAGFNYEPGSVFKTITVAAALELGLAAPNTTFINGNVFDHAKHQIRESHPLKDPDRPRYLKDILIESLNITSAKLALAIGKNRMHDVLRRFRLDQHVGILPGEESGLLTPLDKVDAHSEAVYGFGQAFSVTPLQMLAAVNAIANDGVYVKPSIVQKIYDNKGQVLKDFTLRPEKQRIISPQTARAIRLMLQETVQKGTAALAGISGYSIGGKTGTSQKARPRGGGYYANDYISSFCGLVPALKPRLTILVVIDNPRNRQHQGGYVAAPVFREIAREAVRYLAIPEDL</sequence>
<dbReference type="Gene3D" id="3.40.710.10">
    <property type="entry name" value="DD-peptidase/beta-lactamase superfamily"/>
    <property type="match status" value="1"/>
</dbReference>
<dbReference type="AlphaFoldDB" id="A0A388T8T0"/>
<proteinExistence type="inferred from homology"/>
<protein>
    <submittedName>
        <fullName evidence="7">Stage V sporulation protein D</fullName>
    </submittedName>
</protein>
<comment type="subcellular location">
    <subcellularLocation>
        <location evidence="1">Membrane</location>
    </subcellularLocation>
</comment>
<dbReference type="SUPFAM" id="SSF56601">
    <property type="entry name" value="beta-lactamase/transpeptidase-like"/>
    <property type="match status" value="1"/>
</dbReference>
<dbReference type="SUPFAM" id="SSF56519">
    <property type="entry name" value="Penicillin binding protein dimerisation domain"/>
    <property type="match status" value="1"/>
</dbReference>
<accession>A0A388T8T0</accession>
<dbReference type="InterPro" id="IPR036138">
    <property type="entry name" value="PBP_dimer_sf"/>
</dbReference>
<feature type="domain" description="Penicillin-binding protein dimerisation" evidence="6">
    <location>
        <begin position="50"/>
        <end position="193"/>
    </location>
</feature>
<keyword evidence="3 4" id="KW-0472">Membrane</keyword>
<comment type="similarity">
    <text evidence="2">Belongs to the transpeptidase family.</text>
</comment>
<evidence type="ECO:0000256" key="4">
    <source>
        <dbReference type="SAM" id="Phobius"/>
    </source>
</evidence>
<evidence type="ECO:0000259" key="5">
    <source>
        <dbReference type="Pfam" id="PF00905"/>
    </source>
</evidence>
<dbReference type="Pfam" id="PF00905">
    <property type="entry name" value="Transpeptidase"/>
    <property type="match status" value="1"/>
</dbReference>
<organism evidence="7 8">
    <name type="scientific">Termititenax aidoneus</name>
    <dbReference type="NCBI Taxonomy" id="2218524"/>
    <lineage>
        <taxon>Bacteria</taxon>
        <taxon>Bacillati</taxon>
        <taxon>Candidatus Margulisiibacteriota</taxon>
        <taxon>Candidatus Termititenacia</taxon>
        <taxon>Candidatus Termititenacales</taxon>
        <taxon>Candidatus Termititenacaceae</taxon>
        <taxon>Candidatus Termititenax</taxon>
    </lineage>
</organism>
<dbReference type="PANTHER" id="PTHR30627">
    <property type="entry name" value="PEPTIDOGLYCAN D,D-TRANSPEPTIDASE"/>
    <property type="match status" value="1"/>
</dbReference>
<keyword evidence="8" id="KW-1185">Reference proteome</keyword>
<dbReference type="InterPro" id="IPR012338">
    <property type="entry name" value="Beta-lactam/transpept-like"/>
</dbReference>
<dbReference type="Gene3D" id="3.90.1310.10">
    <property type="entry name" value="Penicillin-binding protein 2a (Domain 2)"/>
    <property type="match status" value="1"/>
</dbReference>
<reference evidence="7 8" key="1">
    <citation type="journal article" date="2019" name="ISME J.">
        <title>Genome analyses of uncultured TG2/ZB3 bacteria in 'Margulisbacteria' specifically attached to ectosymbiotic spirochetes of protists in the termite gut.</title>
        <authorList>
            <person name="Utami Y.D."/>
            <person name="Kuwahara H."/>
            <person name="Igai K."/>
            <person name="Murakami T."/>
            <person name="Sugaya K."/>
            <person name="Morikawa T."/>
            <person name="Nagura Y."/>
            <person name="Yuki M."/>
            <person name="Deevong P."/>
            <person name="Inoue T."/>
            <person name="Kihara K."/>
            <person name="Lo N."/>
            <person name="Yamada A."/>
            <person name="Ohkuma M."/>
            <person name="Hongoh Y."/>
        </authorList>
    </citation>
    <scope>NUCLEOTIDE SEQUENCE [LARGE SCALE GENOMIC DNA]</scope>
    <source>
        <strain evidence="7">NkOx7-01</strain>
    </source>
</reference>
<dbReference type="GO" id="GO:0005886">
    <property type="term" value="C:plasma membrane"/>
    <property type="evidence" value="ECO:0007669"/>
    <property type="project" value="TreeGrafter"/>
</dbReference>
<evidence type="ECO:0000256" key="1">
    <source>
        <dbReference type="ARBA" id="ARBA00004370"/>
    </source>
</evidence>
<evidence type="ECO:0000313" key="7">
    <source>
        <dbReference type="EMBL" id="GBR72607.1"/>
    </source>
</evidence>
<evidence type="ECO:0000313" key="8">
    <source>
        <dbReference type="Proteomes" id="UP000269352"/>
    </source>
</evidence>
<gene>
    <name evidence="7" type="primary">spoVD</name>
    <name evidence="7" type="ORF">NO1_0114</name>
</gene>
<dbReference type="Proteomes" id="UP000269352">
    <property type="component" value="Unassembled WGS sequence"/>
</dbReference>
<evidence type="ECO:0000256" key="3">
    <source>
        <dbReference type="ARBA" id="ARBA00023136"/>
    </source>
</evidence>
<feature type="domain" description="Penicillin-binding protein transpeptidase" evidence="5">
    <location>
        <begin position="238"/>
        <end position="549"/>
    </location>
</feature>
<dbReference type="InterPro" id="IPR001460">
    <property type="entry name" value="PCN-bd_Tpept"/>
</dbReference>
<dbReference type="InterPro" id="IPR050515">
    <property type="entry name" value="Beta-lactam/transpept"/>
</dbReference>
<dbReference type="Gene3D" id="1.10.150.770">
    <property type="match status" value="1"/>
</dbReference>
<dbReference type="GO" id="GO:0071555">
    <property type="term" value="P:cell wall organization"/>
    <property type="evidence" value="ECO:0007669"/>
    <property type="project" value="TreeGrafter"/>
</dbReference>
<dbReference type="GO" id="GO:0008658">
    <property type="term" value="F:penicillin binding"/>
    <property type="evidence" value="ECO:0007669"/>
    <property type="project" value="InterPro"/>
</dbReference>
<keyword evidence="4" id="KW-0812">Transmembrane</keyword>
<dbReference type="EMBL" id="BGZN01000001">
    <property type="protein sequence ID" value="GBR72607.1"/>
    <property type="molecule type" value="Genomic_DNA"/>
</dbReference>
<dbReference type="Pfam" id="PF03717">
    <property type="entry name" value="PBP_dimer"/>
    <property type="match status" value="1"/>
</dbReference>
<dbReference type="Gene3D" id="3.30.450.330">
    <property type="match status" value="1"/>
</dbReference>